<dbReference type="InterPro" id="IPR002347">
    <property type="entry name" value="SDR_fam"/>
</dbReference>
<dbReference type="CDD" id="cd05233">
    <property type="entry name" value="SDR_c"/>
    <property type="match status" value="1"/>
</dbReference>
<dbReference type="SUPFAM" id="SSF51735">
    <property type="entry name" value="NAD(P)-binding Rossmann-fold domains"/>
    <property type="match status" value="1"/>
</dbReference>
<dbReference type="Proteomes" id="UP000661696">
    <property type="component" value="Unassembled WGS sequence"/>
</dbReference>
<evidence type="ECO:0000313" key="2">
    <source>
        <dbReference type="EMBL" id="MBL1220517.1"/>
    </source>
</evidence>
<gene>
    <name evidence="2" type="ORF">JET18_06685</name>
</gene>
<accession>A0ABS1QDX3</accession>
<evidence type="ECO:0000313" key="3">
    <source>
        <dbReference type="Proteomes" id="UP000661696"/>
    </source>
</evidence>
<dbReference type="Gene3D" id="3.40.50.720">
    <property type="entry name" value="NAD(P)-binding Rossmann-like Domain"/>
    <property type="match status" value="1"/>
</dbReference>
<keyword evidence="3" id="KW-1185">Reference proteome</keyword>
<protein>
    <submittedName>
        <fullName evidence="2">SDR family oxidoreductase</fullName>
    </submittedName>
</protein>
<organism evidence="2 3">
    <name type="scientific">Chryseobacterium endalhagicum</name>
    <dbReference type="NCBI Taxonomy" id="2797638"/>
    <lineage>
        <taxon>Bacteria</taxon>
        <taxon>Pseudomonadati</taxon>
        <taxon>Bacteroidota</taxon>
        <taxon>Flavobacteriia</taxon>
        <taxon>Flavobacteriales</taxon>
        <taxon>Weeksellaceae</taxon>
        <taxon>Chryseobacterium group</taxon>
        <taxon>Chryseobacterium</taxon>
    </lineage>
</organism>
<proteinExistence type="inferred from homology"/>
<reference evidence="2 3" key="1">
    <citation type="submission" date="2020-12" db="EMBL/GenBank/DDBJ databases">
        <title>Chryseobacterium endoalhailicus sp. nov., isolated from seed of leguminous plant.</title>
        <authorList>
            <person name="Zhang X."/>
        </authorList>
    </citation>
    <scope>NUCLEOTIDE SEQUENCE [LARGE SCALE GENOMIC DNA]</scope>
    <source>
        <strain evidence="2 3">L7</strain>
    </source>
</reference>
<dbReference type="InterPro" id="IPR036291">
    <property type="entry name" value="NAD(P)-bd_dom_sf"/>
</dbReference>
<sequence length="274" mass="29414">MILVYSVILITKVYQFEITLSKNFTTMNTLSNKVAIVTGGNSGIGYAAAKELIAEGARVIITGRRKEAVEKAAEELGAIPFVADQSDLSHIDLLRSEVEKQFGKVDILFINAGITGGLISIENMSVQNFDEVMNINFRGAYFTLNKFIPILNDGASVVFLSSIVASTYKPNSSVYQASKAALNSIAKTAAAELAPRKIRVNMISPGPIKTEIMSKAGLDEETLKGLDDYLISQIPLKKLGTAEEVAKLVVHLSDHTASSFITGTEIIIDGGIGL</sequence>
<dbReference type="PRINTS" id="PR00081">
    <property type="entry name" value="GDHRDH"/>
</dbReference>
<dbReference type="Pfam" id="PF13561">
    <property type="entry name" value="adh_short_C2"/>
    <property type="match status" value="1"/>
</dbReference>
<dbReference type="PANTHER" id="PTHR42760">
    <property type="entry name" value="SHORT-CHAIN DEHYDROGENASES/REDUCTASES FAMILY MEMBER"/>
    <property type="match status" value="1"/>
</dbReference>
<comment type="similarity">
    <text evidence="1">Belongs to the short-chain dehydrogenases/reductases (SDR) family.</text>
</comment>
<name>A0ABS1QDX3_9FLAO</name>
<dbReference type="EMBL" id="JAELVM010000001">
    <property type="protein sequence ID" value="MBL1220517.1"/>
    <property type="molecule type" value="Genomic_DNA"/>
</dbReference>
<comment type="caution">
    <text evidence="2">The sequence shown here is derived from an EMBL/GenBank/DDBJ whole genome shotgun (WGS) entry which is preliminary data.</text>
</comment>
<dbReference type="PRINTS" id="PR00080">
    <property type="entry name" value="SDRFAMILY"/>
</dbReference>
<evidence type="ECO:0000256" key="1">
    <source>
        <dbReference type="ARBA" id="ARBA00006484"/>
    </source>
</evidence>